<dbReference type="RefSeq" id="WP_196079004.1">
    <property type="nucleotide sequence ID" value="NZ_JADPVI010000001.1"/>
</dbReference>
<dbReference type="Pfam" id="PF04264">
    <property type="entry name" value="YceI"/>
    <property type="match status" value="1"/>
</dbReference>
<dbReference type="SUPFAM" id="SSF101874">
    <property type="entry name" value="YceI-like"/>
    <property type="match status" value="1"/>
</dbReference>
<dbReference type="InterPro" id="IPR036761">
    <property type="entry name" value="TTHA0802/YceI-like_sf"/>
</dbReference>
<reference evidence="2 3" key="1">
    <citation type="submission" date="2020-11" db="EMBL/GenBank/DDBJ databases">
        <title>Kaistella gelatinilytica sp. nov., a flavobacterium isolated from Antarctic Soil.</title>
        <authorList>
            <person name="Li J."/>
        </authorList>
    </citation>
    <scope>NUCLEOTIDE SEQUENCE [LARGE SCALE GENOMIC DNA]</scope>
    <source>
        <strain evidence="2 3">G5-32</strain>
    </source>
</reference>
<gene>
    <name evidence="2" type="ORF">IV494_04760</name>
</gene>
<protein>
    <submittedName>
        <fullName evidence="2">YceI family protein</fullName>
    </submittedName>
</protein>
<keyword evidence="3" id="KW-1185">Reference proteome</keyword>
<sequence>MKIFNKIILLFSIILATNFTFGQKIVTKSGQVKFLASNASALEEVSATNSSVSAVMDSKSGAVAIQALIKSFKFKIPLMEEHFNENYLESDKFPKATFSGKIANFDASKVNATKKSYDVEGDFSLHGVTKHIKFPAMISKENGKTLIVSTFGIKPEDYNIKIPSLIKQKITENSKIWVNFSF</sequence>
<accession>A0ABS0F9U4</accession>
<evidence type="ECO:0000313" key="2">
    <source>
        <dbReference type="EMBL" id="MBF8456486.1"/>
    </source>
</evidence>
<dbReference type="InterPro" id="IPR007372">
    <property type="entry name" value="Lipid/polyisoprenoid-bd_YceI"/>
</dbReference>
<dbReference type="PANTHER" id="PTHR34406">
    <property type="entry name" value="PROTEIN YCEI"/>
    <property type="match status" value="1"/>
</dbReference>
<proteinExistence type="predicted"/>
<organism evidence="2 3">
    <name type="scientific">Kaistella gelatinilytica</name>
    <dbReference type="NCBI Taxonomy" id="2787636"/>
    <lineage>
        <taxon>Bacteria</taxon>
        <taxon>Pseudomonadati</taxon>
        <taxon>Bacteroidota</taxon>
        <taxon>Flavobacteriia</taxon>
        <taxon>Flavobacteriales</taxon>
        <taxon>Weeksellaceae</taxon>
        <taxon>Chryseobacterium group</taxon>
        <taxon>Kaistella</taxon>
    </lineage>
</organism>
<name>A0ABS0F9U4_9FLAO</name>
<evidence type="ECO:0000313" key="3">
    <source>
        <dbReference type="Proteomes" id="UP000660070"/>
    </source>
</evidence>
<feature type="domain" description="Lipid/polyisoprenoid-binding YceI-like" evidence="1">
    <location>
        <begin position="25"/>
        <end position="180"/>
    </location>
</feature>
<dbReference type="PANTHER" id="PTHR34406:SF1">
    <property type="entry name" value="PROTEIN YCEI"/>
    <property type="match status" value="1"/>
</dbReference>
<dbReference type="Gene3D" id="2.40.128.110">
    <property type="entry name" value="Lipid/polyisoprenoid-binding, YceI-like"/>
    <property type="match status" value="1"/>
</dbReference>
<comment type="caution">
    <text evidence="2">The sequence shown here is derived from an EMBL/GenBank/DDBJ whole genome shotgun (WGS) entry which is preliminary data.</text>
</comment>
<evidence type="ECO:0000259" key="1">
    <source>
        <dbReference type="Pfam" id="PF04264"/>
    </source>
</evidence>
<dbReference type="Proteomes" id="UP000660070">
    <property type="component" value="Unassembled WGS sequence"/>
</dbReference>
<dbReference type="EMBL" id="JADPVI010000001">
    <property type="protein sequence ID" value="MBF8456486.1"/>
    <property type="molecule type" value="Genomic_DNA"/>
</dbReference>